<evidence type="ECO:0000256" key="5">
    <source>
        <dbReference type="ARBA" id="ARBA00022989"/>
    </source>
</evidence>
<comment type="similarity">
    <text evidence="2">Belongs to the Rht family.</text>
</comment>
<keyword evidence="6 7" id="KW-0472">Membrane</keyword>
<keyword evidence="4 7" id="KW-0812">Transmembrane</keyword>
<feature type="transmembrane region" description="Helical" evidence="7">
    <location>
        <begin position="42"/>
        <end position="64"/>
    </location>
</feature>
<evidence type="ECO:0000256" key="3">
    <source>
        <dbReference type="ARBA" id="ARBA00022475"/>
    </source>
</evidence>
<dbReference type="Pfam" id="PF01810">
    <property type="entry name" value="LysE"/>
    <property type="match status" value="1"/>
</dbReference>
<sequence length="206" mass="22124">MIGSGPVDAAFLLTVLVIELTPGPNMGWLALLCALEGRRAGLVAVLGVAVGLLGLGLAMLFGMARLTTEMPMLLGPLRWAGCATMLWIAWDTWPRRAASRAAQEHTARHLVRTFSHGLVLNLLNPKSALFFALVLPEFFHPGLAPLQQALTLTLVYVAVASAVHLAIVLMADRVHGWLSDPARATRIRQGFALLLVGLAIWIALRG</sequence>
<feature type="transmembrane region" description="Helical" evidence="7">
    <location>
        <begin position="76"/>
        <end position="93"/>
    </location>
</feature>
<evidence type="ECO:0000256" key="4">
    <source>
        <dbReference type="ARBA" id="ARBA00022692"/>
    </source>
</evidence>
<reference evidence="8 9" key="1">
    <citation type="submission" date="2020-08" db="EMBL/GenBank/DDBJ databases">
        <title>Genomic Encyclopedia of Type Strains, Phase IV (KMG-IV): sequencing the most valuable type-strain genomes for metagenomic binning, comparative biology and taxonomic classification.</title>
        <authorList>
            <person name="Goeker M."/>
        </authorList>
    </citation>
    <scope>NUCLEOTIDE SEQUENCE [LARGE SCALE GENOMIC DNA]</scope>
    <source>
        <strain evidence="8 9">DSM 102255</strain>
    </source>
</reference>
<dbReference type="AlphaFoldDB" id="A0A841J0I0"/>
<dbReference type="InterPro" id="IPR001123">
    <property type="entry name" value="LeuE-type"/>
</dbReference>
<feature type="transmembrane region" description="Helical" evidence="7">
    <location>
        <begin position="12"/>
        <end position="35"/>
    </location>
</feature>
<evidence type="ECO:0000256" key="1">
    <source>
        <dbReference type="ARBA" id="ARBA00004651"/>
    </source>
</evidence>
<dbReference type="EMBL" id="JACIJP010000002">
    <property type="protein sequence ID" value="MBB6124214.1"/>
    <property type="molecule type" value="Genomic_DNA"/>
</dbReference>
<keyword evidence="9" id="KW-1185">Reference proteome</keyword>
<feature type="transmembrane region" description="Helical" evidence="7">
    <location>
        <begin position="187"/>
        <end position="204"/>
    </location>
</feature>
<protein>
    <submittedName>
        <fullName evidence="8">Threonine/homoserine/homoserine lactone efflux protein</fullName>
    </submittedName>
</protein>
<name>A0A841J0I0_9SPHN</name>
<proteinExistence type="inferred from homology"/>
<gene>
    <name evidence="8" type="ORF">FHS92_001943</name>
</gene>
<dbReference type="Proteomes" id="UP000552700">
    <property type="component" value="Unassembled WGS sequence"/>
</dbReference>
<feature type="transmembrane region" description="Helical" evidence="7">
    <location>
        <begin position="114"/>
        <end position="134"/>
    </location>
</feature>
<evidence type="ECO:0000313" key="8">
    <source>
        <dbReference type="EMBL" id="MBB6124214.1"/>
    </source>
</evidence>
<evidence type="ECO:0000256" key="2">
    <source>
        <dbReference type="ARBA" id="ARBA00007928"/>
    </source>
</evidence>
<keyword evidence="3" id="KW-1003">Cell membrane</keyword>
<dbReference type="PANTHER" id="PTHR30086">
    <property type="entry name" value="ARGININE EXPORTER PROTEIN ARGO"/>
    <property type="match status" value="1"/>
</dbReference>
<accession>A0A841J0I0</accession>
<comment type="subcellular location">
    <subcellularLocation>
        <location evidence="1">Cell membrane</location>
        <topology evidence="1">Multi-pass membrane protein</topology>
    </subcellularLocation>
</comment>
<evidence type="ECO:0000256" key="6">
    <source>
        <dbReference type="ARBA" id="ARBA00023136"/>
    </source>
</evidence>
<dbReference type="GO" id="GO:0042970">
    <property type="term" value="F:homoserine transmembrane transporter activity"/>
    <property type="evidence" value="ECO:0007669"/>
    <property type="project" value="TreeGrafter"/>
</dbReference>
<evidence type="ECO:0000256" key="7">
    <source>
        <dbReference type="SAM" id="Phobius"/>
    </source>
</evidence>
<dbReference type="RefSeq" id="WP_221230978.1">
    <property type="nucleotide sequence ID" value="NZ_JACIJP010000002.1"/>
</dbReference>
<keyword evidence="5 7" id="KW-1133">Transmembrane helix</keyword>
<feature type="transmembrane region" description="Helical" evidence="7">
    <location>
        <begin position="154"/>
        <end position="175"/>
    </location>
</feature>
<dbReference type="PANTHER" id="PTHR30086:SF14">
    <property type="entry name" value="HOMOSERINE_HOMOSERINE LACTONE EFFLUX PROTEIN"/>
    <property type="match status" value="1"/>
</dbReference>
<dbReference type="GO" id="GO:0005886">
    <property type="term" value="C:plasma membrane"/>
    <property type="evidence" value="ECO:0007669"/>
    <property type="project" value="UniProtKB-SubCell"/>
</dbReference>
<organism evidence="8 9">
    <name type="scientific">Sphingobium subterraneum</name>
    <dbReference type="NCBI Taxonomy" id="627688"/>
    <lineage>
        <taxon>Bacteria</taxon>
        <taxon>Pseudomonadati</taxon>
        <taxon>Pseudomonadota</taxon>
        <taxon>Alphaproteobacteria</taxon>
        <taxon>Sphingomonadales</taxon>
        <taxon>Sphingomonadaceae</taxon>
        <taxon>Sphingobium</taxon>
    </lineage>
</organism>
<comment type="caution">
    <text evidence="8">The sequence shown here is derived from an EMBL/GenBank/DDBJ whole genome shotgun (WGS) entry which is preliminary data.</text>
</comment>
<evidence type="ECO:0000313" key="9">
    <source>
        <dbReference type="Proteomes" id="UP000552700"/>
    </source>
</evidence>